<keyword evidence="1" id="KW-0418">Kinase</keyword>
<accession>A0A9D2SI25</accession>
<dbReference type="SUPFAM" id="SSF52540">
    <property type="entry name" value="P-loop containing nucleoside triphosphate hydrolases"/>
    <property type="match status" value="1"/>
</dbReference>
<dbReference type="InterPro" id="IPR027417">
    <property type="entry name" value="P-loop_NTPase"/>
</dbReference>
<reference evidence="1" key="1">
    <citation type="journal article" date="2021" name="PeerJ">
        <title>Extensive microbial diversity within the chicken gut microbiome revealed by metagenomics and culture.</title>
        <authorList>
            <person name="Gilroy R."/>
            <person name="Ravi A."/>
            <person name="Getino M."/>
            <person name="Pursley I."/>
            <person name="Horton D.L."/>
            <person name="Alikhan N.F."/>
            <person name="Baker D."/>
            <person name="Gharbi K."/>
            <person name="Hall N."/>
            <person name="Watson M."/>
            <person name="Adriaenssens E.M."/>
            <person name="Foster-Nyarko E."/>
            <person name="Jarju S."/>
            <person name="Secka A."/>
            <person name="Antonio M."/>
            <person name="Oren A."/>
            <person name="Chaudhuri R.R."/>
            <person name="La Ragione R."/>
            <person name="Hildebrand F."/>
            <person name="Pallen M.J."/>
        </authorList>
    </citation>
    <scope>NUCLEOTIDE SEQUENCE</scope>
    <source>
        <strain evidence="1">CHK180-15479</strain>
    </source>
</reference>
<gene>
    <name evidence="1" type="ORF">H9704_12675</name>
</gene>
<evidence type="ECO:0000313" key="1">
    <source>
        <dbReference type="EMBL" id="HJC06980.1"/>
    </source>
</evidence>
<reference evidence="1" key="2">
    <citation type="submission" date="2021-04" db="EMBL/GenBank/DDBJ databases">
        <authorList>
            <person name="Gilroy R."/>
        </authorList>
    </citation>
    <scope>NUCLEOTIDE SEQUENCE</scope>
    <source>
        <strain evidence="1">CHK180-15479</strain>
    </source>
</reference>
<proteinExistence type="predicted"/>
<dbReference type="NCBIfam" id="NF006745">
    <property type="entry name" value="PRK09270.1-4"/>
    <property type="match status" value="1"/>
</dbReference>
<keyword evidence="1" id="KW-0808">Transferase</keyword>
<name>A0A9D2SI25_9FIRM</name>
<sequence length="267" mass="30077">MKYTAVINGINVQAVYTEENVREIFLPLLGRLSAMQREKKRRLLVMLAAPPGAGKSTLADFLQALSRKKAGLAETGELCSAEKEILAQDTDITPITVIGMDGFHRRQEDLLSHTIIRDGEEIPLVRIKGAPVTFDLVRLTERIRRVRAGEECGWPEYSRLLHNPVEDALIVKGDIVLLEGNYLLLDREGWRELADFADYTIRITADEAMLKERLVERKIKSGTEDEAARRFVEFSDMANVRECLEYTKEADLCLALGQDGGYRVAGR</sequence>
<dbReference type="Proteomes" id="UP000823910">
    <property type="component" value="Unassembled WGS sequence"/>
</dbReference>
<dbReference type="AlphaFoldDB" id="A0A9D2SI25"/>
<dbReference type="PANTHER" id="PTHR10285">
    <property type="entry name" value="URIDINE KINASE"/>
    <property type="match status" value="1"/>
</dbReference>
<evidence type="ECO:0000313" key="2">
    <source>
        <dbReference type="Proteomes" id="UP000823910"/>
    </source>
</evidence>
<dbReference type="Gene3D" id="3.40.50.300">
    <property type="entry name" value="P-loop containing nucleotide triphosphate hydrolases"/>
    <property type="match status" value="1"/>
</dbReference>
<comment type="caution">
    <text evidence="1">The sequence shown here is derived from an EMBL/GenBank/DDBJ whole genome shotgun (WGS) entry which is preliminary data.</text>
</comment>
<dbReference type="GO" id="GO:0016301">
    <property type="term" value="F:kinase activity"/>
    <property type="evidence" value="ECO:0007669"/>
    <property type="project" value="UniProtKB-KW"/>
</dbReference>
<dbReference type="EMBL" id="DWWT01000066">
    <property type="protein sequence ID" value="HJC06980.1"/>
    <property type="molecule type" value="Genomic_DNA"/>
</dbReference>
<organism evidence="1 2">
    <name type="scientific">Candidatus Enterocloster excrementipullorum</name>
    <dbReference type="NCBI Taxonomy" id="2838559"/>
    <lineage>
        <taxon>Bacteria</taxon>
        <taxon>Bacillati</taxon>
        <taxon>Bacillota</taxon>
        <taxon>Clostridia</taxon>
        <taxon>Lachnospirales</taxon>
        <taxon>Lachnospiraceae</taxon>
        <taxon>Enterocloster</taxon>
    </lineage>
</organism>
<protein>
    <submittedName>
        <fullName evidence="1">Nucleoside/nucleotide kinase family protein</fullName>
    </submittedName>
</protein>